<evidence type="ECO:0000313" key="2">
    <source>
        <dbReference type="EMBL" id="EEH15486.1"/>
    </source>
</evidence>
<dbReference type="EMBL" id="ACJD01000001">
    <property type="protein sequence ID" value="EEH15486.1"/>
    <property type="molecule type" value="Genomic_DNA"/>
</dbReference>
<protein>
    <submittedName>
        <fullName evidence="2">Uncharacterized protein</fullName>
    </submittedName>
</protein>
<evidence type="ECO:0000256" key="1">
    <source>
        <dbReference type="SAM" id="MobiDB-lite"/>
    </source>
</evidence>
<dbReference type="Proteomes" id="UP000003678">
    <property type="component" value="Unassembled WGS sequence"/>
</dbReference>
<accession>C0G421</accession>
<name>C0G421_9HYPH</name>
<comment type="caution">
    <text evidence="2">The sequence shown here is derived from an EMBL/GenBank/DDBJ whole genome shotgun (WGS) entry which is preliminary data.</text>
</comment>
<organism evidence="2 3">
    <name type="scientific">Brucella ceti str. Cudo</name>
    <dbReference type="NCBI Taxonomy" id="595497"/>
    <lineage>
        <taxon>Bacteria</taxon>
        <taxon>Pseudomonadati</taxon>
        <taxon>Pseudomonadota</taxon>
        <taxon>Alphaproteobacteria</taxon>
        <taxon>Hyphomicrobiales</taxon>
        <taxon>Brucellaceae</taxon>
        <taxon>Brucella/Ochrobactrum group</taxon>
        <taxon>Brucella</taxon>
    </lineage>
</organism>
<feature type="compositionally biased region" description="Basic and acidic residues" evidence="1">
    <location>
        <begin position="64"/>
        <end position="83"/>
    </location>
</feature>
<sequence>MWKSMLHRPECRFSKAFSRSKQEHMTEKTTPREKLTEADYRKKRLAEQLRANLMRRKAQSRSRRASEADERNDGITAGHGKEE</sequence>
<reference evidence="2 3" key="1">
    <citation type="submission" date="2009-03" db="EMBL/GenBank/DDBJ databases">
        <authorList>
            <person name="Setubal J.C."/>
            <person name="Boyle S."/>
            <person name="Crasta O.R."/>
            <person name="Gillespie J.J."/>
            <person name="Kenyon R.W."/>
            <person name="Lu J."/>
            <person name="Mane S."/>
            <person name="Nagrani S."/>
            <person name="Shallom J.M."/>
            <person name="Shallom S."/>
            <person name="Shukla M."/>
            <person name="Snyder E.E."/>
            <person name="Sobral B.W."/>
            <person name="Wattam A.R."/>
            <person name="Will R."/>
            <person name="Williams K."/>
            <person name="Yoo H."/>
            <person name="Bruce D.H."/>
            <person name="Detter C."/>
            <person name="Munk C."/>
            <person name="Brettin T.S."/>
            <person name="Ficht T."/>
        </authorList>
    </citation>
    <scope>NUCLEOTIDE SEQUENCE [LARGE SCALE GENOMIC DNA]</scope>
    <source>
        <strain evidence="2 3">Cudo</strain>
    </source>
</reference>
<feature type="compositionally biased region" description="Basic and acidic residues" evidence="1">
    <location>
        <begin position="20"/>
        <end position="40"/>
    </location>
</feature>
<evidence type="ECO:0000313" key="3">
    <source>
        <dbReference type="Proteomes" id="UP000003678"/>
    </source>
</evidence>
<gene>
    <name evidence="2" type="ORF">BCETI_1000429</name>
</gene>
<feature type="region of interest" description="Disordered" evidence="1">
    <location>
        <begin position="13"/>
        <end position="83"/>
    </location>
</feature>
<dbReference type="AlphaFoldDB" id="C0G421"/>
<feature type="compositionally biased region" description="Basic residues" evidence="1">
    <location>
        <begin position="53"/>
        <end position="63"/>
    </location>
</feature>
<proteinExistence type="predicted"/>